<protein>
    <submittedName>
        <fullName evidence="1">Uncharacterized protein</fullName>
    </submittedName>
</protein>
<comment type="caution">
    <text evidence="1">The sequence shown here is derived from an EMBL/GenBank/DDBJ whole genome shotgun (WGS) entry which is preliminary data.</text>
</comment>
<proteinExistence type="predicted"/>
<organism evidence="1 2">
    <name type="scientific">Sporanaerobium hydrogeniformans</name>
    <dbReference type="NCBI Taxonomy" id="3072179"/>
    <lineage>
        <taxon>Bacteria</taxon>
        <taxon>Bacillati</taxon>
        <taxon>Bacillota</taxon>
        <taxon>Clostridia</taxon>
        <taxon>Lachnospirales</taxon>
        <taxon>Lachnospiraceae</taxon>
        <taxon>Sporanaerobium</taxon>
    </lineage>
</organism>
<evidence type="ECO:0000313" key="1">
    <source>
        <dbReference type="EMBL" id="PHV69485.1"/>
    </source>
</evidence>
<gene>
    <name evidence="1" type="ORF">CS063_15590</name>
</gene>
<dbReference type="EMBL" id="PEDL01000027">
    <property type="protein sequence ID" value="PHV69485.1"/>
    <property type="molecule type" value="Genomic_DNA"/>
</dbReference>
<dbReference type="Proteomes" id="UP000224460">
    <property type="component" value="Unassembled WGS sequence"/>
</dbReference>
<keyword evidence="2" id="KW-1185">Reference proteome</keyword>
<evidence type="ECO:0000313" key="2">
    <source>
        <dbReference type="Proteomes" id="UP000224460"/>
    </source>
</evidence>
<name>A0AC61D9I8_9FIRM</name>
<reference evidence="1" key="1">
    <citation type="submission" date="2017-10" db="EMBL/GenBank/DDBJ databases">
        <title>Genome sequence of cellulolytic Lachnospiraceae bacterium XHS1971 isolated from hotspring sediment.</title>
        <authorList>
            <person name="Vasudevan G."/>
            <person name="Joshi A.J."/>
            <person name="Hivarkar S."/>
            <person name="Lanjekar V.B."/>
            <person name="Dhakephalkar P.K."/>
            <person name="Dagar S."/>
        </authorList>
    </citation>
    <scope>NUCLEOTIDE SEQUENCE</scope>
    <source>
        <strain evidence="1">XHS1971</strain>
    </source>
</reference>
<accession>A0AC61D9I8</accession>
<sequence>MELADSFLGTSLDRDLKADNIQEVIICGVQSEFCIDTTVKSAYSHGYKVVLPKDAHSTYDSDTLSASQITTHHHTILEQFVTLTMVNDLPF</sequence>